<dbReference type="EMBL" id="FXAW01000005">
    <property type="protein sequence ID" value="SMG37337.1"/>
    <property type="molecule type" value="Genomic_DNA"/>
</dbReference>
<accession>A0A1X7K970</accession>
<gene>
    <name evidence="2" type="ORF">SAMN05661096_02440</name>
</gene>
<sequence length="352" mass="39463">MKYLSKIIIAILILNQTVSLAQNAQYEIFDKSYVPNSLQTELQLVNNFGNINLVVWEKNSIQVTITLDVEGYDEKEVKKILEKIDLKTAETAGLISVKTNLKSYNSSSRKKTFKINYQVKMPDGHPLSIDNEFGNIFLTDYSGKSTVNLEYGNLIAGNLKLLNLSHEFGKGEIESIEQGKFNLSYVDGFSLHTANQLQLTAEFSKVEIKKITSILFDLEYGNLSVEEVSNYDGEAEFSGISIGKVHENFELDAEYANGTIEINLVSKDIKSFQLSTEFSKSEIRIESGANFTFESEHSFGKLKTEGSSINFTERIKDMSDESYRGTIGNQTQNIKTTLKIDTEYGGCTIIAE</sequence>
<dbReference type="Proteomes" id="UP000193804">
    <property type="component" value="Unassembled WGS sequence"/>
</dbReference>
<evidence type="ECO:0000313" key="3">
    <source>
        <dbReference type="Proteomes" id="UP000193804"/>
    </source>
</evidence>
<feature type="chain" id="PRO_5012281818" description="Adhesin" evidence="1">
    <location>
        <begin position="22"/>
        <end position="352"/>
    </location>
</feature>
<dbReference type="RefSeq" id="WP_085517557.1">
    <property type="nucleotide sequence ID" value="NZ_FXAW01000005.1"/>
</dbReference>
<evidence type="ECO:0008006" key="4">
    <source>
        <dbReference type="Google" id="ProtNLM"/>
    </source>
</evidence>
<organism evidence="2 3">
    <name type="scientific">Marivirga sericea</name>
    <dbReference type="NCBI Taxonomy" id="1028"/>
    <lineage>
        <taxon>Bacteria</taxon>
        <taxon>Pseudomonadati</taxon>
        <taxon>Bacteroidota</taxon>
        <taxon>Cytophagia</taxon>
        <taxon>Cytophagales</taxon>
        <taxon>Marivirgaceae</taxon>
        <taxon>Marivirga</taxon>
    </lineage>
</organism>
<reference evidence="3" key="1">
    <citation type="submission" date="2017-04" db="EMBL/GenBank/DDBJ databases">
        <authorList>
            <person name="Varghese N."/>
            <person name="Submissions S."/>
        </authorList>
    </citation>
    <scope>NUCLEOTIDE SEQUENCE [LARGE SCALE GENOMIC DNA]</scope>
    <source>
        <strain evidence="3">DSM 4125</strain>
    </source>
</reference>
<feature type="signal peptide" evidence="1">
    <location>
        <begin position="1"/>
        <end position="21"/>
    </location>
</feature>
<dbReference type="AlphaFoldDB" id="A0A1X7K970"/>
<protein>
    <recommendedName>
        <fullName evidence="4">Adhesin</fullName>
    </recommendedName>
</protein>
<keyword evidence="1" id="KW-0732">Signal</keyword>
<proteinExistence type="predicted"/>
<keyword evidence="3" id="KW-1185">Reference proteome</keyword>
<dbReference type="OrthoDB" id="1117657at2"/>
<name>A0A1X7K970_9BACT</name>
<dbReference type="STRING" id="1028.SAMN05661096_02440"/>
<evidence type="ECO:0000313" key="2">
    <source>
        <dbReference type="EMBL" id="SMG37337.1"/>
    </source>
</evidence>
<evidence type="ECO:0000256" key="1">
    <source>
        <dbReference type="SAM" id="SignalP"/>
    </source>
</evidence>